<feature type="compositionally biased region" description="Polar residues" evidence="2">
    <location>
        <begin position="109"/>
        <end position="122"/>
    </location>
</feature>
<feature type="region of interest" description="Disordered" evidence="2">
    <location>
        <begin position="109"/>
        <end position="532"/>
    </location>
</feature>
<dbReference type="GO" id="GO:0005829">
    <property type="term" value="C:cytosol"/>
    <property type="evidence" value="ECO:0007669"/>
    <property type="project" value="TreeGrafter"/>
</dbReference>
<dbReference type="Pfam" id="PF02493">
    <property type="entry name" value="MORN"/>
    <property type="match status" value="5"/>
</dbReference>
<feature type="compositionally biased region" description="Basic and acidic residues" evidence="2">
    <location>
        <begin position="959"/>
        <end position="968"/>
    </location>
</feature>
<feature type="compositionally biased region" description="Basic and acidic residues" evidence="2">
    <location>
        <begin position="414"/>
        <end position="425"/>
    </location>
</feature>
<dbReference type="PANTHER" id="PTHR43215:SF14">
    <property type="entry name" value="RADIAL SPOKE HEAD 1 HOMOLOG"/>
    <property type="match status" value="1"/>
</dbReference>
<feature type="compositionally biased region" description="Basic and acidic residues" evidence="2">
    <location>
        <begin position="204"/>
        <end position="215"/>
    </location>
</feature>
<evidence type="ECO:0000313" key="4">
    <source>
        <dbReference type="Proteomes" id="UP001295423"/>
    </source>
</evidence>
<feature type="compositionally biased region" description="Low complexity" evidence="2">
    <location>
        <begin position="161"/>
        <end position="172"/>
    </location>
</feature>
<keyword evidence="4" id="KW-1185">Reference proteome</keyword>
<feature type="compositionally biased region" description="Basic and acidic residues" evidence="2">
    <location>
        <begin position="234"/>
        <end position="251"/>
    </location>
</feature>
<dbReference type="Proteomes" id="UP001295423">
    <property type="component" value="Unassembled WGS sequence"/>
</dbReference>
<dbReference type="SMART" id="SM00698">
    <property type="entry name" value="MORN"/>
    <property type="match status" value="5"/>
</dbReference>
<feature type="compositionally biased region" description="Polar residues" evidence="2">
    <location>
        <begin position="838"/>
        <end position="851"/>
    </location>
</feature>
<dbReference type="InterPro" id="IPR003409">
    <property type="entry name" value="MORN"/>
</dbReference>
<feature type="compositionally biased region" description="Basic residues" evidence="2">
    <location>
        <begin position="182"/>
        <end position="203"/>
    </location>
</feature>
<protein>
    <submittedName>
        <fullName evidence="3">Uncharacterized protein</fullName>
    </submittedName>
</protein>
<feature type="compositionally biased region" description="Low complexity" evidence="2">
    <location>
        <begin position="216"/>
        <end position="227"/>
    </location>
</feature>
<feature type="compositionally biased region" description="Acidic residues" evidence="2">
    <location>
        <begin position="514"/>
        <end position="532"/>
    </location>
</feature>
<dbReference type="SUPFAM" id="SSF82185">
    <property type="entry name" value="Histone H3 K4-specific methyltransferase SET7/9 N-terminal domain"/>
    <property type="match status" value="2"/>
</dbReference>
<proteinExistence type="predicted"/>
<comment type="caution">
    <text evidence="3">The sequence shown here is derived from an EMBL/GenBank/DDBJ whole genome shotgun (WGS) entry which is preliminary data.</text>
</comment>
<evidence type="ECO:0000256" key="2">
    <source>
        <dbReference type="SAM" id="MobiDB-lite"/>
    </source>
</evidence>
<organism evidence="3 4">
    <name type="scientific">Cylindrotheca closterium</name>
    <dbReference type="NCBI Taxonomy" id="2856"/>
    <lineage>
        <taxon>Eukaryota</taxon>
        <taxon>Sar</taxon>
        <taxon>Stramenopiles</taxon>
        <taxon>Ochrophyta</taxon>
        <taxon>Bacillariophyta</taxon>
        <taxon>Bacillariophyceae</taxon>
        <taxon>Bacillariophycidae</taxon>
        <taxon>Bacillariales</taxon>
        <taxon>Bacillariaceae</taxon>
        <taxon>Cylindrotheca</taxon>
    </lineage>
</organism>
<keyword evidence="1" id="KW-0677">Repeat</keyword>
<evidence type="ECO:0000313" key="3">
    <source>
        <dbReference type="EMBL" id="CAJ1964887.1"/>
    </source>
</evidence>
<feature type="compositionally biased region" description="Basic and acidic residues" evidence="2">
    <location>
        <begin position="641"/>
        <end position="656"/>
    </location>
</feature>
<dbReference type="Gene3D" id="2.20.110.10">
    <property type="entry name" value="Histone H3 K4-specific methyltransferase SET7/9 N-terminal domain"/>
    <property type="match status" value="3"/>
</dbReference>
<feature type="region of interest" description="Disordered" evidence="2">
    <location>
        <begin position="557"/>
        <end position="983"/>
    </location>
</feature>
<evidence type="ECO:0000256" key="1">
    <source>
        <dbReference type="ARBA" id="ARBA00022737"/>
    </source>
</evidence>
<accession>A0AAD2JMH7</accession>
<feature type="compositionally biased region" description="Basic and acidic residues" evidence="2">
    <location>
        <begin position="902"/>
        <end position="919"/>
    </location>
</feature>
<feature type="compositionally biased region" description="Low complexity" evidence="2">
    <location>
        <begin position="254"/>
        <end position="267"/>
    </location>
</feature>
<reference evidence="3" key="1">
    <citation type="submission" date="2023-08" db="EMBL/GenBank/DDBJ databases">
        <authorList>
            <person name="Audoor S."/>
            <person name="Bilcke G."/>
        </authorList>
    </citation>
    <scope>NUCLEOTIDE SEQUENCE</scope>
</reference>
<dbReference type="EMBL" id="CAKOGP040002202">
    <property type="protein sequence ID" value="CAJ1964887.1"/>
    <property type="molecule type" value="Genomic_DNA"/>
</dbReference>
<dbReference type="PANTHER" id="PTHR43215">
    <property type="entry name" value="RADIAL SPOKE HEAD 1 HOMOLOG"/>
    <property type="match status" value="1"/>
</dbReference>
<feature type="compositionally biased region" description="Basic and acidic residues" evidence="2">
    <location>
        <begin position="667"/>
        <end position="677"/>
    </location>
</feature>
<feature type="compositionally biased region" description="Basic residues" evidence="2">
    <location>
        <begin position="938"/>
        <end position="958"/>
    </location>
</feature>
<feature type="compositionally biased region" description="Polar residues" evidence="2">
    <location>
        <begin position="819"/>
        <end position="828"/>
    </location>
</feature>
<feature type="compositionally biased region" description="Low complexity" evidence="2">
    <location>
        <begin position="501"/>
        <end position="511"/>
    </location>
</feature>
<feature type="compositionally biased region" description="Basic and acidic residues" evidence="2">
    <location>
        <begin position="615"/>
        <end position="630"/>
    </location>
</feature>
<feature type="compositionally biased region" description="Low complexity" evidence="2">
    <location>
        <begin position="357"/>
        <end position="383"/>
    </location>
</feature>
<feature type="compositionally biased region" description="Low complexity" evidence="2">
    <location>
        <begin position="310"/>
        <end position="321"/>
    </location>
</feature>
<sequence length="1317" mass="146398">MSTAVATFGVDRAPSMKLHASNSSIEYRRKTSYRRARRTLNEKKEVRSSILASLDRQISYLEPEEPEQDIQPIPLVTEVPIEEATNTDIHTTNTTNTVVPFESVLSQQVFTPQSHRQTPPRQKQNKRISERSSRILESLDKHIGRDHEEEEEEVEEVLQVKSAPSTPKRPASSPKPSPSTLPKRKPKRISPKSKKLSRNPRKSSRMDDSSSRRSSMDSSKQSLGSRRSSMDNTIDTRRSSMDTSMDTRRSSMDSTKQSYSTTTTSTTIPQHLQPSSEDALASVWDGDDDDVAIGNLTPMKKASKNKNNGDSSPDVSPSSSMENDDEDNEDPTATPNTRKQKRKKKKKGTKRRGSNGGSSKRSLGSSSTTFSTIASTTTNGTRSQMESSFDKSLASTSIEMTIEEEPATASARALVEDSSKHRDGLTRILSKNKDVAIGNLMPGGGGGSKARHHHHHAAPPSPTSPDPSKRTSDNSLDSEDQFEHFYQEPIQRSSIVSTMDAANAAAAAAANISFDEEEEEEEEEHTDIDVDLLEASMSLSDIFGNLGDSSDVAIANLTPAKPPAKKEELTARPRASSVPKQRSQRMDEDDNEPTSSTGTPKSSKKKSRWSLRSQRSVDVDIEKEDQESSKKTSRWSIRSGRTVDVDVDTKADDASKKTSRWSIRSGRTVDADIDKRGSTRSHRTVDSWFNRGGGKEQQPQDDENSLNSQDLASEQRLAAIFGSQGPNSSIHNTPAASPIAIRAKLPPPPPPHRQPHRHEEWTDVSSPQAPNDDDSDEHLDQDIKSKLRLQAIFGEDHELAKSPEPQIRKQPRVERRGSFMSNRSTRSGRSADSKRKQSSFGSLHTRFTNRSGRSKERSIDNNSSVGSLHRSGRSKERSIDASLERQERRSSIGSVFSARSGRSRESSVDASFERQERRTSLGSLHSRMSMKSADSSVKKSKTTNRSKSPLRRFSPKRNRTPEKQRRVPEGTPNSSGGRPLDDDDLIVEGVLKRYNTEQCRTFEDHQEMAEAALISSITNTSPRELRRLKTKLVERLRAQLESRGYRNGEEDESVNDSDHLIEVYDNPQDDPSDVTSLTSLTSFTNFQGGASVKSGSIGALTKSSRTLDRPSNSALNYQHGNQDTELVFVTKVPISGGKYTGTVCPITSQPEGNGRMVYRGSKGVYNGEWKQGQWNGSGKHIKANGDYYDGNFLDNLYHGEGVFSYKESGRFFEGKYVMGERTKGTMRYADGSVYKGQFYHGRRHGRGSYTFKDGSRYKGDFYKDLMQGIGELRFRDGSSYVGEWKRGKHEGQGSMYSPDGVLCWAGMWQDGRQVLDG</sequence>
<name>A0AAD2JMH7_9STRA</name>
<feature type="compositionally biased region" description="Basic and acidic residues" evidence="2">
    <location>
        <begin position="127"/>
        <end position="147"/>
    </location>
</feature>
<feature type="compositionally biased region" description="Polar residues" evidence="2">
    <location>
        <begin position="724"/>
        <end position="735"/>
    </location>
</feature>
<feature type="compositionally biased region" description="Basic and acidic residues" evidence="2">
    <location>
        <begin position="873"/>
        <end position="890"/>
    </location>
</feature>
<feature type="compositionally biased region" description="Basic residues" evidence="2">
    <location>
        <begin position="338"/>
        <end position="353"/>
    </location>
</feature>
<gene>
    <name evidence="3" type="ORF">CYCCA115_LOCUS20843</name>
</gene>